<evidence type="ECO:0008006" key="4">
    <source>
        <dbReference type="Google" id="ProtNLM"/>
    </source>
</evidence>
<evidence type="ECO:0000313" key="2">
    <source>
        <dbReference type="EMBL" id="TNC51878.1"/>
    </source>
</evidence>
<keyword evidence="3" id="KW-1185">Reference proteome</keyword>
<keyword evidence="1" id="KW-0472">Membrane</keyword>
<dbReference type="OrthoDB" id="9815212at2"/>
<name>A0A5C4N4D4_9RHOB</name>
<dbReference type="AlphaFoldDB" id="A0A5C4N4D4"/>
<evidence type="ECO:0000256" key="1">
    <source>
        <dbReference type="SAM" id="Phobius"/>
    </source>
</evidence>
<protein>
    <recommendedName>
        <fullName evidence="4">TIGR02186 family protein</fullName>
    </recommendedName>
</protein>
<proteinExistence type="predicted"/>
<reference evidence="2 3" key="1">
    <citation type="submission" date="2019-06" db="EMBL/GenBank/DDBJ databases">
        <title>YIM 131921 draft genome.</title>
        <authorList>
            <person name="Jiang L."/>
        </authorList>
    </citation>
    <scope>NUCLEOTIDE SEQUENCE [LARGE SCALE GENOMIC DNA]</scope>
    <source>
        <strain evidence="2 3">YIM 131921</strain>
    </source>
</reference>
<accession>A0A5C4N4D4</accession>
<gene>
    <name evidence="2" type="ORF">FHG66_03440</name>
</gene>
<dbReference type="Pfam" id="PF09608">
    <property type="entry name" value="Alph_Pro_TM"/>
    <property type="match status" value="1"/>
</dbReference>
<dbReference type="RefSeq" id="WP_139075300.1">
    <property type="nucleotide sequence ID" value="NZ_VDFU01000003.1"/>
</dbReference>
<keyword evidence="1" id="KW-1133">Transmembrane helix</keyword>
<evidence type="ECO:0000313" key="3">
    <source>
        <dbReference type="Proteomes" id="UP000305887"/>
    </source>
</evidence>
<dbReference type="EMBL" id="VDFU01000003">
    <property type="protein sequence ID" value="TNC51878.1"/>
    <property type="molecule type" value="Genomic_DNA"/>
</dbReference>
<sequence>MRVWAAILALALLVLPARAEEIVLGLSSDEVAITATFDGSDILIFGAVKRAAPAPQPAPLQVIITVSGPLQPLTVREAGRRLGIWVNTAAVEVDAAPTFYAVATTGPLDRILRDTEDLRHSVSIPRAIRAVGNDVGNREDFLQALIRIRTEEGRYQMLEGEVDFEQETLFRTEVGLPANLTEGEYATRIFLTRDGRVVDTYEASIYVRKVGLERWLYALAHEQPLLYGLMALALAMLAGWGASLGFRALRG</sequence>
<dbReference type="InterPro" id="IPR019088">
    <property type="entry name" value="CHP02186-rel_TM"/>
</dbReference>
<dbReference type="Proteomes" id="UP000305887">
    <property type="component" value="Unassembled WGS sequence"/>
</dbReference>
<organism evidence="2 3">
    <name type="scientific">Rubellimicrobium rubrum</name>
    <dbReference type="NCBI Taxonomy" id="2585369"/>
    <lineage>
        <taxon>Bacteria</taxon>
        <taxon>Pseudomonadati</taxon>
        <taxon>Pseudomonadota</taxon>
        <taxon>Alphaproteobacteria</taxon>
        <taxon>Rhodobacterales</taxon>
        <taxon>Roseobacteraceae</taxon>
        <taxon>Rubellimicrobium</taxon>
    </lineage>
</organism>
<feature type="transmembrane region" description="Helical" evidence="1">
    <location>
        <begin position="225"/>
        <end position="246"/>
    </location>
</feature>
<keyword evidence="1" id="KW-0812">Transmembrane</keyword>
<comment type="caution">
    <text evidence="2">The sequence shown here is derived from an EMBL/GenBank/DDBJ whole genome shotgun (WGS) entry which is preliminary data.</text>
</comment>